<dbReference type="AlphaFoldDB" id="A0A918DDA1"/>
<gene>
    <name evidence="1" type="ORF">GCM10010991_15320</name>
</gene>
<keyword evidence="2" id="KW-1185">Reference proteome</keyword>
<dbReference type="Proteomes" id="UP000598196">
    <property type="component" value="Unassembled WGS sequence"/>
</dbReference>
<organism evidence="1 2">
    <name type="scientific">Gemmobacter aquaticus</name>
    <dbReference type="NCBI Taxonomy" id="490185"/>
    <lineage>
        <taxon>Bacteria</taxon>
        <taxon>Pseudomonadati</taxon>
        <taxon>Pseudomonadota</taxon>
        <taxon>Alphaproteobacteria</taxon>
        <taxon>Rhodobacterales</taxon>
        <taxon>Paracoccaceae</taxon>
        <taxon>Gemmobacter</taxon>
    </lineage>
</organism>
<dbReference type="RefSeq" id="WP_146284777.1">
    <property type="nucleotide sequence ID" value="NZ_BMLP01000001.1"/>
</dbReference>
<accession>A0A918DDA1</accession>
<comment type="caution">
    <text evidence="1">The sequence shown here is derived from an EMBL/GenBank/DDBJ whole genome shotgun (WGS) entry which is preliminary data.</text>
</comment>
<evidence type="ECO:0000313" key="2">
    <source>
        <dbReference type="Proteomes" id="UP000598196"/>
    </source>
</evidence>
<sequence length="180" mass="19597">MQSNLFLGPDADGRFALSALRAYEATGTISSEKTVILNGITLSYGGGGQLRGKYVSRRDNMLSLSLTCRSRSLPQWQCLTVPLGAMDLTGAAAIGIIVRSWSDQSTVSHFALRSGRDGDFVDQAFGKTMVSFAAASTHLDVIEIAKAPNLPIQAQWRDLVLFFRPGPLEIELLDLRFFVV</sequence>
<dbReference type="OrthoDB" id="7876523at2"/>
<reference evidence="1 2" key="1">
    <citation type="journal article" date="2014" name="Int. J. Syst. Evol. Microbiol.">
        <title>Complete genome sequence of Corynebacterium casei LMG S-19264T (=DSM 44701T), isolated from a smear-ripened cheese.</title>
        <authorList>
            <consortium name="US DOE Joint Genome Institute (JGI-PGF)"/>
            <person name="Walter F."/>
            <person name="Albersmeier A."/>
            <person name="Kalinowski J."/>
            <person name="Ruckert C."/>
        </authorList>
    </citation>
    <scope>NUCLEOTIDE SEQUENCE [LARGE SCALE GENOMIC DNA]</scope>
    <source>
        <strain evidence="1 2">CGMCC 1.7029</strain>
    </source>
</reference>
<proteinExistence type="predicted"/>
<name>A0A918DDA1_9RHOB</name>
<dbReference type="EMBL" id="BMLP01000001">
    <property type="protein sequence ID" value="GGO30449.1"/>
    <property type="molecule type" value="Genomic_DNA"/>
</dbReference>
<evidence type="ECO:0000313" key="1">
    <source>
        <dbReference type="EMBL" id="GGO30449.1"/>
    </source>
</evidence>
<protein>
    <submittedName>
        <fullName evidence="1">Uncharacterized protein</fullName>
    </submittedName>
</protein>